<name>A0A367PA26_CUPNE</name>
<dbReference type="PANTHER" id="PTHR37291">
    <property type="entry name" value="5-METHYLCYTOSINE-SPECIFIC RESTRICTION ENZYME B"/>
    <property type="match status" value="1"/>
</dbReference>
<dbReference type="InterPro" id="IPR011704">
    <property type="entry name" value="ATPase_dyneun-rel_AAA"/>
</dbReference>
<dbReference type="InterPro" id="IPR052934">
    <property type="entry name" value="Methyl-DNA_Rec/Restrict_Enz"/>
</dbReference>
<dbReference type="InterPro" id="IPR027417">
    <property type="entry name" value="P-loop_NTPase"/>
</dbReference>
<dbReference type="SUPFAM" id="SSF52540">
    <property type="entry name" value="P-loop containing nucleoside triphosphate hydrolases"/>
    <property type="match status" value="1"/>
</dbReference>
<dbReference type="PANTHER" id="PTHR37291:SF1">
    <property type="entry name" value="TYPE IV METHYL-DIRECTED RESTRICTION ENZYME ECOKMCRB SUBUNIT"/>
    <property type="match status" value="1"/>
</dbReference>
<feature type="domain" description="ATPase dynein-related AAA" evidence="1">
    <location>
        <begin position="727"/>
        <end position="807"/>
    </location>
</feature>
<proteinExistence type="predicted"/>
<dbReference type="GO" id="GO:0016887">
    <property type="term" value="F:ATP hydrolysis activity"/>
    <property type="evidence" value="ECO:0007669"/>
    <property type="project" value="InterPro"/>
</dbReference>
<comment type="caution">
    <text evidence="2">The sequence shown here is derived from an EMBL/GenBank/DDBJ whole genome shotgun (WGS) entry which is preliminary data.</text>
</comment>
<evidence type="ECO:0000313" key="3">
    <source>
        <dbReference type="Proteomes" id="UP000253501"/>
    </source>
</evidence>
<organism evidence="2 3">
    <name type="scientific">Cupriavidus necator</name>
    <name type="common">Alcaligenes eutrophus</name>
    <name type="synonym">Ralstonia eutropha</name>
    <dbReference type="NCBI Taxonomy" id="106590"/>
    <lineage>
        <taxon>Bacteria</taxon>
        <taxon>Pseudomonadati</taxon>
        <taxon>Pseudomonadota</taxon>
        <taxon>Betaproteobacteria</taxon>
        <taxon>Burkholderiales</taxon>
        <taxon>Burkholderiaceae</taxon>
        <taxon>Cupriavidus</taxon>
    </lineage>
</organism>
<sequence length="955" mass="106041">MNEPIESRNAQWDAFLNRWPLEELSSMSLQQYSEAGNQDCFVYWLEAKTEALGSVWGGSAFKFGIYSRKKPGEAKRDGDRSYGEQYAWYAKYGDTPEAAFAQVLSKVVQVANAASKGNLEAIDEVDLGQVVKWKLAFLYQDRQHPTILPVLKLEYLQAAVGSKQKKVSMLQRELMEHDDGRGIFEYGDSVWANVQDKLSTELTTDEAKAFLEQSDRFTQVKPASQKMAGYSTSSGRQIALALDNKKTTIYLGAGSWLASIRSQLRDVEFYSENRARSSNIAANAPTLAVGSAMVKVVVPDMEALLALCDAYDSTDEVDVVEHSADTHKNMNQSLPLNQILFGPPGTGKTYETINTALEILAPEFLAANRSDRAAIKGHFDSLVEAGHVRFVTFHQSFSYEDFVEGIRAENTEDGQLTYSVVDGVFKSLCEAAAAKVTKAAEAPLDLKGRRVWKMSLGNTLGSDAYIFDECIDKGYALHGYGGTIDFGGSKTRDDIIRCFQEAGTVVAEDAYAITAVSTFVLKMKIGDLVVVTDGNTKFRAIGEITGNYQRLKRDEQGDNYGQCRAVRWLRVYKPSLPLDQLMANQFSQMTLYELRPGAIDMEKLAALLQTKPASGVRAPSGVPYHVGEVFGRAYSVTKASADVLELKKPNGNELAFSMRMLRMLADYVRRGELTIEDIKEKRVFDKVSESSLEPFLVNGYSNILPALVERLTGAWSTSSTDDVGPSPRDAKVLIIDEINRGNVSRVLGELITLIEPSKRAGNAEALEVTLPYSKERFSVPANLYLIGTMNTADRSLAGLDLALRRRFSFREMPPRPELLDAVEISGVNVGAMLRVMNERIELLLDRDHCIGHAYFMSLVDTPTIKALGEVFQSKLIPLLQEYFFEDWQRIQWVLNDHRKAAVHRFIQKPASNVAQLFGEGVSVTDQNQRWMINEAAFLLAEAYAGVIEHGGVMAE</sequence>
<dbReference type="EMBL" id="QDHA01000101">
    <property type="protein sequence ID" value="RCJ04373.1"/>
    <property type="molecule type" value="Genomic_DNA"/>
</dbReference>
<gene>
    <name evidence="2" type="ORF">DDK22_32565</name>
</gene>
<reference evidence="2 3" key="1">
    <citation type="submission" date="2018-04" db="EMBL/GenBank/DDBJ databases">
        <title>Cupriavidus necator CR12 genome sequencing and assembly.</title>
        <authorList>
            <person name="Ben Fekih I."/>
            <person name="Mazhar H.S."/>
            <person name="Bello S.K."/>
            <person name="Rensing C."/>
        </authorList>
    </citation>
    <scope>NUCLEOTIDE SEQUENCE [LARGE SCALE GENOMIC DNA]</scope>
    <source>
        <strain evidence="2 3">CR12</strain>
    </source>
</reference>
<dbReference type="Pfam" id="PF07728">
    <property type="entry name" value="AAA_5"/>
    <property type="match status" value="1"/>
</dbReference>
<dbReference type="Gene3D" id="3.40.50.300">
    <property type="entry name" value="P-loop containing nucleotide triphosphate hydrolases"/>
    <property type="match status" value="1"/>
</dbReference>
<evidence type="ECO:0000259" key="1">
    <source>
        <dbReference type="Pfam" id="PF07728"/>
    </source>
</evidence>
<evidence type="ECO:0000313" key="2">
    <source>
        <dbReference type="EMBL" id="RCJ04373.1"/>
    </source>
</evidence>
<protein>
    <recommendedName>
        <fullName evidence="1">ATPase dynein-related AAA domain-containing protein</fullName>
    </recommendedName>
</protein>
<dbReference type="GO" id="GO:0005524">
    <property type="term" value="F:ATP binding"/>
    <property type="evidence" value="ECO:0007669"/>
    <property type="project" value="InterPro"/>
</dbReference>
<dbReference type="AlphaFoldDB" id="A0A367PA26"/>
<dbReference type="Proteomes" id="UP000253501">
    <property type="component" value="Unassembled WGS sequence"/>
</dbReference>
<accession>A0A367PA26</accession>